<dbReference type="GO" id="GO:0004672">
    <property type="term" value="F:protein kinase activity"/>
    <property type="evidence" value="ECO:0007669"/>
    <property type="project" value="InterPro"/>
</dbReference>
<dbReference type="InterPro" id="IPR036770">
    <property type="entry name" value="Ankyrin_rpt-contain_sf"/>
</dbReference>
<organism evidence="6 7">
    <name type="scientific">Amniculicola lignicola CBS 123094</name>
    <dbReference type="NCBI Taxonomy" id="1392246"/>
    <lineage>
        <taxon>Eukaryota</taxon>
        <taxon>Fungi</taxon>
        <taxon>Dikarya</taxon>
        <taxon>Ascomycota</taxon>
        <taxon>Pezizomycotina</taxon>
        <taxon>Dothideomycetes</taxon>
        <taxon>Pleosporomycetidae</taxon>
        <taxon>Pleosporales</taxon>
        <taxon>Amniculicolaceae</taxon>
        <taxon>Amniculicola</taxon>
    </lineage>
</organism>
<dbReference type="PANTHER" id="PTHR24198">
    <property type="entry name" value="ANKYRIN REPEAT AND PROTEIN KINASE DOMAIN-CONTAINING PROTEIN"/>
    <property type="match status" value="1"/>
</dbReference>
<dbReference type="PROSITE" id="PS50088">
    <property type="entry name" value="ANK_REPEAT"/>
    <property type="match status" value="1"/>
</dbReference>
<feature type="domain" description="Protein kinase" evidence="5">
    <location>
        <begin position="84"/>
        <end position="394"/>
    </location>
</feature>
<dbReference type="AlphaFoldDB" id="A0A6A5WEX4"/>
<dbReference type="Gene3D" id="1.10.510.10">
    <property type="entry name" value="Transferase(Phosphotransferase) domain 1"/>
    <property type="match status" value="1"/>
</dbReference>
<dbReference type="PROSITE" id="PS50011">
    <property type="entry name" value="PROTEIN_KINASE_DOM"/>
    <property type="match status" value="1"/>
</dbReference>
<dbReference type="EMBL" id="ML977610">
    <property type="protein sequence ID" value="KAF1997715.1"/>
    <property type="molecule type" value="Genomic_DNA"/>
</dbReference>
<dbReference type="PANTHER" id="PTHR24198:SF165">
    <property type="entry name" value="ANKYRIN REPEAT-CONTAINING PROTEIN-RELATED"/>
    <property type="match status" value="1"/>
</dbReference>
<reference evidence="6" key="1">
    <citation type="journal article" date="2020" name="Stud. Mycol.">
        <title>101 Dothideomycetes genomes: a test case for predicting lifestyles and emergence of pathogens.</title>
        <authorList>
            <person name="Haridas S."/>
            <person name="Albert R."/>
            <person name="Binder M."/>
            <person name="Bloem J."/>
            <person name="Labutti K."/>
            <person name="Salamov A."/>
            <person name="Andreopoulos B."/>
            <person name="Baker S."/>
            <person name="Barry K."/>
            <person name="Bills G."/>
            <person name="Bluhm B."/>
            <person name="Cannon C."/>
            <person name="Castanera R."/>
            <person name="Culley D."/>
            <person name="Daum C."/>
            <person name="Ezra D."/>
            <person name="Gonzalez J."/>
            <person name="Henrissat B."/>
            <person name="Kuo A."/>
            <person name="Liang C."/>
            <person name="Lipzen A."/>
            <person name="Lutzoni F."/>
            <person name="Magnuson J."/>
            <person name="Mondo S."/>
            <person name="Nolan M."/>
            <person name="Ohm R."/>
            <person name="Pangilinan J."/>
            <person name="Park H.-J."/>
            <person name="Ramirez L."/>
            <person name="Alfaro M."/>
            <person name="Sun H."/>
            <person name="Tritt A."/>
            <person name="Yoshinaga Y."/>
            <person name="Zwiers L.-H."/>
            <person name="Turgeon B."/>
            <person name="Goodwin S."/>
            <person name="Spatafora J."/>
            <person name="Crous P."/>
            <person name="Grigoriev I."/>
        </authorList>
    </citation>
    <scope>NUCLEOTIDE SEQUENCE</scope>
    <source>
        <strain evidence="6">CBS 123094</strain>
    </source>
</reference>
<keyword evidence="2 3" id="KW-0040">ANK repeat</keyword>
<gene>
    <name evidence="6" type="ORF">P154DRAFT_605187</name>
</gene>
<dbReference type="InterPro" id="IPR000719">
    <property type="entry name" value="Prot_kinase_dom"/>
</dbReference>
<dbReference type="GO" id="GO:0005524">
    <property type="term" value="F:ATP binding"/>
    <property type="evidence" value="ECO:0007669"/>
    <property type="project" value="InterPro"/>
</dbReference>
<dbReference type="SUPFAM" id="SSF56112">
    <property type="entry name" value="Protein kinase-like (PK-like)"/>
    <property type="match status" value="1"/>
</dbReference>
<feature type="region of interest" description="Disordered" evidence="4">
    <location>
        <begin position="19"/>
        <end position="44"/>
    </location>
</feature>
<dbReference type="GO" id="GO:0005737">
    <property type="term" value="C:cytoplasm"/>
    <property type="evidence" value="ECO:0007669"/>
    <property type="project" value="TreeGrafter"/>
</dbReference>
<keyword evidence="7" id="KW-1185">Reference proteome</keyword>
<evidence type="ECO:0000256" key="3">
    <source>
        <dbReference type="PROSITE-ProRule" id="PRU00023"/>
    </source>
</evidence>
<dbReference type="Pfam" id="PF07714">
    <property type="entry name" value="PK_Tyr_Ser-Thr"/>
    <property type="match status" value="1"/>
</dbReference>
<dbReference type="SUPFAM" id="SSF48403">
    <property type="entry name" value="Ankyrin repeat"/>
    <property type="match status" value="1"/>
</dbReference>
<dbReference type="Gene3D" id="1.25.40.20">
    <property type="entry name" value="Ankyrin repeat-containing domain"/>
    <property type="match status" value="2"/>
</dbReference>
<evidence type="ECO:0000256" key="1">
    <source>
        <dbReference type="ARBA" id="ARBA00022737"/>
    </source>
</evidence>
<proteinExistence type="predicted"/>
<sequence length="1219" mass="135802">MSVNSIIQIYTQCFSTQSMSSRMDSTNSGDQTPSQLPKSTKNPSTVTRLFPSLHTLSALSSIRDSSRYSGKMTTHFEDDVGIMALDSAHIGHGAQFDVRRVKLCCNRGFYVLKSVLSAAYEYSSQGKWENKQKREEAEQRMIQAVFLEYRALSHRPIRDQPNIVDLLDLGWETDPENGRNKWPVLILEYADQGTMTTFFKQSQFSLETRTKLCLDVARGLTILHTCGIIHGDLNMDNVLIFTNPSVDSGSINKYTAKLADFGASLVAIDGTRSRSYTVPWNAPEYLEILDPEGLKRMDVYSFGLLCWAAVLHGKNPFRVVDTVAQRLVPNEWHSPLEALKKADDGSELLRLAQDSFAKAFGHLKPPVAAITATLQLDPAKRDLHKALDVLAEFLEPLKTDDEASSGQPNLGAFDGPEICSHSVFLNSNELLRYHGPLKMYLTEWLQEPRDSSIAEEDSYEEDDKLARSLLAELEIDDWLEGRSKDPAKAIEHYRAKRSLHPWESCLLNRLASVLPQDEFNGVVTHEVRKALSEAFYSGFSPAQKDMFLLDPKWATDHIDYALVSGSGLLSGPLSWTLYKTLTDADHPNVYSVLRQAFGGLEWEISSEANSRFATSILDQSTGDSAIHIVSQVGAVNLLDQLLQNPEVDLNARNKELETPLMLACRAGRFSTAMLLIERGADVSLQNVFDENPLHWLSSFWLSPEQVGELARAVLSKGSPDLLTVEAKHRETRDFPEHRLFPGTPICRAIIKGCAKAAITLWEMEAESFALARPAYNAIAYAAKLNNSYLLDAFLEGPDDLVDPKSNLSLLYDAAIQKGSLSDSPIGRILRHGVRCRQSGVETIKVLCKYGAEEHFTSIPGLPDCNILSLAVCQYAPEVVEFLLKEMNCARFVNVNTPPPSISLAAARGHDIKYGIEAWKSPPLYHAIPKDRPLVFKLLLKYGADVNQVLGSEDGPLTMLHHSVNMTREPSFVKMLLETGKIVDVDHAEPNFESPFGTAVRMRKFDIAGCLLAHGANVNHLAINGIRSFPENSPAMTVLGRVLQNKSSLSVLACVSFLLETKRASPYAHRELNHTVLHTLTIGDGESNHMLERKMFSLLHAEFHFSKQILNARNHNGCTALELAVWNNKPALVEELILAGADWDTVLPNPMGVDSPLVSAMKCMYHFPRGVEVEGNCPPKEKQLNLAFSRRRQICLILCRKAREKSQELEMSPVIQEQDQ</sequence>
<evidence type="ECO:0000256" key="2">
    <source>
        <dbReference type="ARBA" id="ARBA00023043"/>
    </source>
</evidence>
<accession>A0A6A5WEX4</accession>
<feature type="repeat" description="ANK" evidence="3">
    <location>
        <begin position="655"/>
        <end position="687"/>
    </location>
</feature>
<protein>
    <recommendedName>
        <fullName evidence="5">Protein kinase domain-containing protein</fullName>
    </recommendedName>
</protein>
<dbReference type="PROSITE" id="PS50297">
    <property type="entry name" value="ANK_REP_REGION"/>
    <property type="match status" value="1"/>
</dbReference>
<evidence type="ECO:0000313" key="7">
    <source>
        <dbReference type="Proteomes" id="UP000799779"/>
    </source>
</evidence>
<evidence type="ECO:0000256" key="4">
    <source>
        <dbReference type="SAM" id="MobiDB-lite"/>
    </source>
</evidence>
<dbReference type="SMART" id="SM00248">
    <property type="entry name" value="ANK"/>
    <property type="match status" value="7"/>
</dbReference>
<evidence type="ECO:0000313" key="6">
    <source>
        <dbReference type="EMBL" id="KAF1997715.1"/>
    </source>
</evidence>
<dbReference type="Proteomes" id="UP000799779">
    <property type="component" value="Unassembled WGS sequence"/>
</dbReference>
<evidence type="ECO:0000259" key="5">
    <source>
        <dbReference type="PROSITE" id="PS50011"/>
    </source>
</evidence>
<dbReference type="InterPro" id="IPR011009">
    <property type="entry name" value="Kinase-like_dom_sf"/>
</dbReference>
<keyword evidence="1" id="KW-0677">Repeat</keyword>
<dbReference type="InterPro" id="IPR001245">
    <property type="entry name" value="Ser-Thr/Tyr_kinase_cat_dom"/>
</dbReference>
<name>A0A6A5WEX4_9PLEO</name>
<dbReference type="Pfam" id="PF12796">
    <property type="entry name" value="Ank_2"/>
    <property type="match status" value="1"/>
</dbReference>
<dbReference type="InterPro" id="IPR002110">
    <property type="entry name" value="Ankyrin_rpt"/>
</dbReference>
<dbReference type="OrthoDB" id="3789954at2759"/>